<feature type="region of interest" description="Disordered" evidence="2">
    <location>
        <begin position="291"/>
        <end position="312"/>
    </location>
</feature>
<feature type="region of interest" description="Disordered" evidence="2">
    <location>
        <begin position="149"/>
        <end position="192"/>
    </location>
</feature>
<dbReference type="PANTHER" id="PTHR31071:SF63">
    <property type="entry name" value="OS02G0506100 PROTEIN"/>
    <property type="match status" value="1"/>
</dbReference>
<keyword evidence="1" id="KW-0175">Coiled coil</keyword>
<feature type="compositionally biased region" description="Basic and acidic residues" evidence="2">
    <location>
        <begin position="583"/>
        <end position="609"/>
    </location>
</feature>
<name>A0ABC9CL17_9POAL</name>
<dbReference type="AlphaFoldDB" id="A0ABC9CL17"/>
<reference evidence="3" key="1">
    <citation type="submission" date="2024-10" db="EMBL/GenBank/DDBJ databases">
        <authorList>
            <person name="Ryan C."/>
        </authorList>
    </citation>
    <scope>NUCLEOTIDE SEQUENCE [LARGE SCALE GENOMIC DNA]</scope>
</reference>
<gene>
    <name evidence="3" type="ORF">URODEC1_LOCUS76224</name>
</gene>
<dbReference type="Proteomes" id="UP001497457">
    <property type="component" value="Chromosome 3rd"/>
</dbReference>
<feature type="compositionally biased region" description="Acidic residues" evidence="2">
    <location>
        <begin position="531"/>
        <end position="549"/>
    </location>
</feature>
<organism evidence="3 4">
    <name type="scientific">Urochloa decumbens</name>
    <dbReference type="NCBI Taxonomy" id="240449"/>
    <lineage>
        <taxon>Eukaryota</taxon>
        <taxon>Viridiplantae</taxon>
        <taxon>Streptophyta</taxon>
        <taxon>Embryophyta</taxon>
        <taxon>Tracheophyta</taxon>
        <taxon>Spermatophyta</taxon>
        <taxon>Magnoliopsida</taxon>
        <taxon>Liliopsida</taxon>
        <taxon>Poales</taxon>
        <taxon>Poaceae</taxon>
        <taxon>PACMAD clade</taxon>
        <taxon>Panicoideae</taxon>
        <taxon>Panicodae</taxon>
        <taxon>Paniceae</taxon>
        <taxon>Melinidinae</taxon>
        <taxon>Urochloa</taxon>
    </lineage>
</organism>
<protein>
    <submittedName>
        <fullName evidence="3">Uncharacterized protein</fullName>
    </submittedName>
</protein>
<accession>A0ABC9CL17</accession>
<feature type="region of interest" description="Disordered" evidence="2">
    <location>
        <begin position="526"/>
        <end position="557"/>
    </location>
</feature>
<dbReference type="PANTHER" id="PTHR31071">
    <property type="entry name" value="GB|AAF24581.1"/>
    <property type="match status" value="1"/>
</dbReference>
<feature type="region of interest" description="Disordered" evidence="2">
    <location>
        <begin position="570"/>
        <end position="626"/>
    </location>
</feature>
<feature type="compositionally biased region" description="Basic and acidic residues" evidence="2">
    <location>
        <begin position="183"/>
        <end position="192"/>
    </location>
</feature>
<dbReference type="EMBL" id="OZ075113">
    <property type="protein sequence ID" value="CAL5021851.1"/>
    <property type="molecule type" value="Genomic_DNA"/>
</dbReference>
<evidence type="ECO:0000256" key="2">
    <source>
        <dbReference type="SAM" id="MobiDB-lite"/>
    </source>
</evidence>
<evidence type="ECO:0000313" key="3">
    <source>
        <dbReference type="EMBL" id="CAL5021851.1"/>
    </source>
</evidence>
<dbReference type="InterPro" id="IPR043424">
    <property type="entry name" value="BLT-like"/>
</dbReference>
<proteinExistence type="predicted"/>
<feature type="coiled-coil region" evidence="1">
    <location>
        <begin position="358"/>
        <end position="473"/>
    </location>
</feature>
<feature type="compositionally biased region" description="Basic and acidic residues" evidence="2">
    <location>
        <begin position="157"/>
        <end position="169"/>
    </location>
</feature>
<evidence type="ECO:0000256" key="1">
    <source>
        <dbReference type="SAM" id="Coils"/>
    </source>
</evidence>
<feature type="region of interest" description="Disordered" evidence="2">
    <location>
        <begin position="81"/>
        <end position="126"/>
    </location>
</feature>
<sequence length="678" mass="73475">MLVLARRSHRLYHLLPESRTAMLKEAAAAELTATRGGAPTAATKIGNRNRKRCAAAVSPSGASSDVHRRRAALRLKRGVRVIGGGHRRGGGTGASPRGSGGRKRRMSESSWSRHYRHGHADDVETRSAASARKLVSALWQVNKGDGAFGEEEEEVGWDARRSSDHRRSASLEFSKISRRNSKPLKDDGEQRSWHNGYAHGQWFSDVMSNGGGTVEARTCPQGRTPARHGGDRAAAAAETRDLLLNSVTASAELVRVLANVLGPAGALSPTAASLLAALRSELDAARARARRLARHRQGGGGGGGEEEEEYRHHLRRQLAEEVRAWKARYKEKSAAAARLVASELDGERRSRRRAERVGKKLAEALAAAEASARAAERELERERAARARLQKVCDELARGVAGSVGGAAAVGEEEELTRCEAAAAKAAREELEREREMLRVADELREERVRMKLAEARLQFEEKNAAVDRLRHDLEAFLGTTTSSSGNGGLQEPHVHGHAVADDHRSLQLVLASEFGVDGIDRVVTDKAGQDEENNGSDGEADDGSDGSDIELNMDGNSWSYMTTSRATTAKNAASAHGSLSDRGTECGADDRRSQGVRDALELHEWDDGRSDDDDGRASSRDVDEDAERYEAIKNLREQMLAGHGFVFLSSQGEADAADRDRHRQGLVAQVEDGGALW</sequence>
<evidence type="ECO:0000313" key="4">
    <source>
        <dbReference type="Proteomes" id="UP001497457"/>
    </source>
</evidence>
<keyword evidence="4" id="KW-1185">Reference proteome</keyword>